<feature type="domain" description="Mycothiol-dependent maleylpyruvate isomerase metal-binding" evidence="1">
    <location>
        <begin position="23"/>
        <end position="118"/>
    </location>
</feature>
<dbReference type="RefSeq" id="WP_188780372.1">
    <property type="nucleotide sequence ID" value="NZ_BMKQ01000001.1"/>
</dbReference>
<evidence type="ECO:0000313" key="2">
    <source>
        <dbReference type="EMBL" id="GGF52844.1"/>
    </source>
</evidence>
<evidence type="ECO:0000259" key="1">
    <source>
        <dbReference type="Pfam" id="PF11716"/>
    </source>
</evidence>
<dbReference type="SUPFAM" id="SSF109854">
    <property type="entry name" value="DinB/YfiT-like putative metalloenzymes"/>
    <property type="match status" value="1"/>
</dbReference>
<organism evidence="2 3">
    <name type="scientific">Marmoricola endophyticus</name>
    <dbReference type="NCBI Taxonomy" id="2040280"/>
    <lineage>
        <taxon>Bacteria</taxon>
        <taxon>Bacillati</taxon>
        <taxon>Actinomycetota</taxon>
        <taxon>Actinomycetes</taxon>
        <taxon>Propionibacteriales</taxon>
        <taxon>Nocardioidaceae</taxon>
        <taxon>Marmoricola</taxon>
    </lineage>
</organism>
<sequence length="232" mass="25421">MGEGYVGTMSQDPIALWRGVVVRVCDLALSLSDQEAQRYVPACPDWTVRDLLAHMIGLGADTADGNEPDDHDEAWTQAQVDRRAGVPLAALVEEWQALVPRLSAYMTEHGPRPLNDAVIHEQDLRGAVDRPGARETTELAIVRDTLLERIAGRVGDLPPIALCGTELEWVSRGSVEDAETVLEASDFDLARAAMCRRTPAELREWTVRGDVEAYLDALAHLGPLPEARLVEP</sequence>
<comment type="caution">
    <text evidence="2">The sequence shown here is derived from an EMBL/GenBank/DDBJ whole genome shotgun (WGS) entry which is preliminary data.</text>
</comment>
<dbReference type="EMBL" id="BMKQ01000001">
    <property type="protein sequence ID" value="GGF52844.1"/>
    <property type="molecule type" value="Genomic_DNA"/>
</dbReference>
<dbReference type="GO" id="GO:0046872">
    <property type="term" value="F:metal ion binding"/>
    <property type="evidence" value="ECO:0007669"/>
    <property type="project" value="InterPro"/>
</dbReference>
<accession>A0A917BPI7</accession>
<gene>
    <name evidence="2" type="ORF">GCM10011519_28500</name>
</gene>
<dbReference type="Gene3D" id="1.20.120.450">
    <property type="entry name" value="dinb family like domain"/>
    <property type="match status" value="1"/>
</dbReference>
<reference evidence="2" key="2">
    <citation type="submission" date="2020-09" db="EMBL/GenBank/DDBJ databases">
        <authorList>
            <person name="Sun Q."/>
            <person name="Zhou Y."/>
        </authorList>
    </citation>
    <scope>NUCLEOTIDE SEQUENCE</scope>
    <source>
        <strain evidence="2">CGMCC 1.16067</strain>
    </source>
</reference>
<keyword evidence="3" id="KW-1185">Reference proteome</keyword>
<dbReference type="Pfam" id="PF11716">
    <property type="entry name" value="MDMPI_N"/>
    <property type="match status" value="1"/>
</dbReference>
<protein>
    <recommendedName>
        <fullName evidence="1">Mycothiol-dependent maleylpyruvate isomerase metal-binding domain-containing protein</fullName>
    </recommendedName>
</protein>
<dbReference type="InterPro" id="IPR024344">
    <property type="entry name" value="MDMPI_metal-binding"/>
</dbReference>
<name>A0A917BPI7_9ACTN</name>
<dbReference type="AlphaFoldDB" id="A0A917BPI7"/>
<reference evidence="2" key="1">
    <citation type="journal article" date="2014" name="Int. J. Syst. Evol. Microbiol.">
        <title>Complete genome sequence of Corynebacterium casei LMG S-19264T (=DSM 44701T), isolated from a smear-ripened cheese.</title>
        <authorList>
            <consortium name="US DOE Joint Genome Institute (JGI-PGF)"/>
            <person name="Walter F."/>
            <person name="Albersmeier A."/>
            <person name="Kalinowski J."/>
            <person name="Ruckert C."/>
        </authorList>
    </citation>
    <scope>NUCLEOTIDE SEQUENCE</scope>
    <source>
        <strain evidence="2">CGMCC 1.16067</strain>
    </source>
</reference>
<evidence type="ECO:0000313" key="3">
    <source>
        <dbReference type="Proteomes" id="UP000649179"/>
    </source>
</evidence>
<dbReference type="InterPro" id="IPR034660">
    <property type="entry name" value="DinB/YfiT-like"/>
</dbReference>
<proteinExistence type="predicted"/>
<dbReference type="Proteomes" id="UP000649179">
    <property type="component" value="Unassembled WGS sequence"/>
</dbReference>